<dbReference type="InterPro" id="IPR017871">
    <property type="entry name" value="ABC_transporter-like_CS"/>
</dbReference>
<evidence type="ECO:0000259" key="6">
    <source>
        <dbReference type="PROSITE" id="PS50893"/>
    </source>
</evidence>
<dbReference type="FunFam" id="3.40.50.300:FF:000016">
    <property type="entry name" value="Oligopeptide ABC transporter ATP-binding component"/>
    <property type="match status" value="1"/>
</dbReference>
<dbReference type="GO" id="GO:0005886">
    <property type="term" value="C:plasma membrane"/>
    <property type="evidence" value="ECO:0007669"/>
    <property type="project" value="UniProtKB-SubCell"/>
</dbReference>
<evidence type="ECO:0000256" key="2">
    <source>
        <dbReference type="ARBA" id="ARBA00005417"/>
    </source>
</evidence>
<dbReference type="PROSITE" id="PS00211">
    <property type="entry name" value="ABC_TRANSPORTER_1"/>
    <property type="match status" value="1"/>
</dbReference>
<evidence type="ECO:0000313" key="8">
    <source>
        <dbReference type="Proteomes" id="UP000026941"/>
    </source>
</evidence>
<gene>
    <name evidence="7" type="ORF">RRH01S_23_00940</name>
</gene>
<dbReference type="InterPro" id="IPR003439">
    <property type="entry name" value="ABC_transporter-like_ATP-bd"/>
</dbReference>
<keyword evidence="4" id="KW-0547">Nucleotide-binding</keyword>
<evidence type="ECO:0000256" key="3">
    <source>
        <dbReference type="ARBA" id="ARBA00022448"/>
    </source>
</evidence>
<dbReference type="InterPro" id="IPR027417">
    <property type="entry name" value="P-loop_NTPase"/>
</dbReference>
<dbReference type="AlphaFoldDB" id="A0AA87Q6R5"/>
<dbReference type="RefSeq" id="WP_015918129.1">
    <property type="nucleotide sequence ID" value="NZ_BAYX01000023.1"/>
</dbReference>
<dbReference type="InterPro" id="IPR003593">
    <property type="entry name" value="AAA+_ATPase"/>
</dbReference>
<dbReference type="CDD" id="cd03257">
    <property type="entry name" value="ABC_NikE_OppD_transporters"/>
    <property type="match status" value="1"/>
</dbReference>
<name>A0AA87Q6R5_RHIRH</name>
<dbReference type="Pfam" id="PF08352">
    <property type="entry name" value="oligo_HPY"/>
    <property type="match status" value="1"/>
</dbReference>
<dbReference type="GO" id="GO:0016887">
    <property type="term" value="F:ATP hydrolysis activity"/>
    <property type="evidence" value="ECO:0007669"/>
    <property type="project" value="InterPro"/>
</dbReference>
<comment type="caution">
    <text evidence="7">The sequence shown here is derived from an EMBL/GenBank/DDBJ whole genome shotgun (WGS) entry which is preliminary data.</text>
</comment>
<dbReference type="GO" id="GO:0005524">
    <property type="term" value="F:ATP binding"/>
    <property type="evidence" value="ECO:0007669"/>
    <property type="project" value="UniProtKB-KW"/>
</dbReference>
<organism evidence="7 8">
    <name type="scientific">Rhizobium rhizogenes NBRC 13257</name>
    <dbReference type="NCBI Taxonomy" id="1220581"/>
    <lineage>
        <taxon>Bacteria</taxon>
        <taxon>Pseudomonadati</taxon>
        <taxon>Pseudomonadota</taxon>
        <taxon>Alphaproteobacteria</taxon>
        <taxon>Hyphomicrobiales</taxon>
        <taxon>Rhizobiaceae</taxon>
        <taxon>Rhizobium/Agrobacterium group</taxon>
        <taxon>Rhizobium</taxon>
    </lineage>
</organism>
<dbReference type="InterPro" id="IPR013563">
    <property type="entry name" value="Oligopep_ABC_C"/>
</dbReference>
<sequence>MKPRVADSDFVIVEGLTKHYLLSGRRLVRSVDSVSFSIRHGEVLGLVGESGCGKSTIARLLMRLTPPTSGRVKVDGRDVLALQGEELRKMRRTMQLVFQDPYSALDPSMTIGQSMIAPLMQHALHMPGDCKAKVLDMLREVGLTDAFYDRYPHQCSGGQLQRVGIGRALLLRPEFLVCDEPTSALDSSMRTQILNLLSELRIRLRLTILMITHDLRLVSRFCDRIAVMYLGQIVEIAPAADLFANPQHPYTRALISSSLLDEHGLEETIDTLQGEPPSPLNPPSGCRLRTRCAHADNRCAQAEPMLRSIVEDEGTRHFVRCHHFERIAAPRGAQNANAPAMEAG</sequence>
<evidence type="ECO:0000256" key="5">
    <source>
        <dbReference type="ARBA" id="ARBA00022840"/>
    </source>
</evidence>
<keyword evidence="5 7" id="KW-0067">ATP-binding</keyword>
<dbReference type="Gene3D" id="3.40.50.300">
    <property type="entry name" value="P-loop containing nucleotide triphosphate hydrolases"/>
    <property type="match status" value="1"/>
</dbReference>
<feature type="domain" description="ABC transporter" evidence="6">
    <location>
        <begin position="11"/>
        <end position="255"/>
    </location>
</feature>
<keyword evidence="3" id="KW-0813">Transport</keyword>
<dbReference type="EMBL" id="BAYX01000023">
    <property type="protein sequence ID" value="GAJ96585.1"/>
    <property type="molecule type" value="Genomic_DNA"/>
</dbReference>
<evidence type="ECO:0000256" key="4">
    <source>
        <dbReference type="ARBA" id="ARBA00022741"/>
    </source>
</evidence>
<proteinExistence type="inferred from homology"/>
<evidence type="ECO:0000313" key="7">
    <source>
        <dbReference type="EMBL" id="GAJ96585.1"/>
    </source>
</evidence>
<dbReference type="InterPro" id="IPR050319">
    <property type="entry name" value="ABC_transp_ATP-bind"/>
</dbReference>
<evidence type="ECO:0000256" key="1">
    <source>
        <dbReference type="ARBA" id="ARBA00004417"/>
    </source>
</evidence>
<dbReference type="Pfam" id="PF00005">
    <property type="entry name" value="ABC_tran"/>
    <property type="match status" value="1"/>
</dbReference>
<dbReference type="SMART" id="SM00382">
    <property type="entry name" value="AAA"/>
    <property type="match status" value="1"/>
</dbReference>
<comment type="subcellular location">
    <subcellularLocation>
        <location evidence="1">Cell inner membrane</location>
        <topology evidence="1">Peripheral membrane protein</topology>
    </subcellularLocation>
</comment>
<protein>
    <submittedName>
        <fullName evidence="7">ABC transporter ATP-binding protein</fullName>
    </submittedName>
</protein>
<dbReference type="Proteomes" id="UP000026941">
    <property type="component" value="Unassembled WGS sequence"/>
</dbReference>
<dbReference type="PANTHER" id="PTHR43776">
    <property type="entry name" value="TRANSPORT ATP-BINDING PROTEIN"/>
    <property type="match status" value="1"/>
</dbReference>
<dbReference type="GO" id="GO:0055085">
    <property type="term" value="P:transmembrane transport"/>
    <property type="evidence" value="ECO:0007669"/>
    <property type="project" value="UniProtKB-ARBA"/>
</dbReference>
<accession>A0AA87Q6R5</accession>
<reference evidence="7 8" key="1">
    <citation type="submission" date="2014-05" db="EMBL/GenBank/DDBJ databases">
        <title>Whole genome shotgun sequence of Rhizobium rhizogenes NBRC 13257.</title>
        <authorList>
            <person name="Katano-Makiyama Y."/>
            <person name="Hosoyama A."/>
            <person name="Hashimoto M."/>
            <person name="Hosoyama Y."/>
            <person name="Noguchi M."/>
            <person name="Tsuchikane K."/>
            <person name="Kimura A."/>
            <person name="Ohji S."/>
            <person name="Ichikawa N."/>
            <person name="Yamazoe A."/>
            <person name="Fujita N."/>
        </authorList>
    </citation>
    <scope>NUCLEOTIDE SEQUENCE [LARGE SCALE GENOMIC DNA]</scope>
    <source>
        <strain evidence="7 8">NBRC 13257</strain>
    </source>
</reference>
<dbReference type="SUPFAM" id="SSF52540">
    <property type="entry name" value="P-loop containing nucleoside triphosphate hydrolases"/>
    <property type="match status" value="1"/>
</dbReference>
<dbReference type="NCBIfam" id="TIGR01727">
    <property type="entry name" value="oligo_HPY"/>
    <property type="match status" value="1"/>
</dbReference>
<comment type="similarity">
    <text evidence="2">Belongs to the ABC transporter superfamily.</text>
</comment>
<dbReference type="PROSITE" id="PS50893">
    <property type="entry name" value="ABC_TRANSPORTER_2"/>
    <property type="match status" value="1"/>
</dbReference>
<dbReference type="PANTHER" id="PTHR43776:SF7">
    <property type="entry name" value="D,D-DIPEPTIDE TRANSPORT ATP-BINDING PROTEIN DDPF-RELATED"/>
    <property type="match status" value="1"/>
</dbReference>
<dbReference type="GO" id="GO:0015833">
    <property type="term" value="P:peptide transport"/>
    <property type="evidence" value="ECO:0007669"/>
    <property type="project" value="InterPro"/>
</dbReference>